<name>A0ABM9LCU7_9MYCO</name>
<organism evidence="1 2">
    <name type="scientific">[Mycobacterium] burgundiense</name>
    <dbReference type="NCBI Taxonomy" id="3064286"/>
    <lineage>
        <taxon>Bacteria</taxon>
        <taxon>Bacillati</taxon>
        <taxon>Actinomycetota</taxon>
        <taxon>Actinomycetes</taxon>
        <taxon>Mycobacteriales</taxon>
        <taxon>Mycobacteriaceae</taxon>
        <taxon>Mycolicibacterium</taxon>
    </lineage>
</organism>
<accession>A0ABM9LCU7</accession>
<keyword evidence="2" id="KW-1185">Reference proteome</keyword>
<reference evidence="1 2" key="1">
    <citation type="submission" date="2023-08" db="EMBL/GenBank/DDBJ databases">
        <authorList>
            <person name="Folkvardsen B D."/>
            <person name="Norman A."/>
        </authorList>
    </citation>
    <scope>NUCLEOTIDE SEQUENCE [LARGE SCALE GENOMIC DNA]</scope>
    <source>
        <strain evidence="1 2">Mu0053</strain>
    </source>
</reference>
<evidence type="ECO:0000313" key="1">
    <source>
        <dbReference type="EMBL" id="CAJ1496862.1"/>
    </source>
</evidence>
<dbReference type="RefSeq" id="WP_308481083.1">
    <property type="nucleotide sequence ID" value="NZ_OY726397.1"/>
</dbReference>
<dbReference type="EMBL" id="OY726397">
    <property type="protein sequence ID" value="CAJ1496862.1"/>
    <property type="molecule type" value="Genomic_DNA"/>
</dbReference>
<dbReference type="Proteomes" id="UP001190465">
    <property type="component" value="Chromosome"/>
</dbReference>
<protein>
    <submittedName>
        <fullName evidence="1">Uncharacterized protein</fullName>
    </submittedName>
</protein>
<proteinExistence type="predicted"/>
<gene>
    <name evidence="1" type="ORF">MU0053_000761</name>
</gene>
<evidence type="ECO:0000313" key="2">
    <source>
        <dbReference type="Proteomes" id="UP001190465"/>
    </source>
</evidence>
<sequence>MTDLWPLLVADPLEGEQLISSQLRPREGAVVIDRSDYLSSCDQVRDLCGVWGGAGVPLIPVTPSEDIDPRWSRILNESNLDGIERSDLLGDNAASAYTDAEGPASAQLIRILVDLERKPTVQTVRGMPTSDPWHLAYIAVAGDLSSQPHPQNTWNDLRRDLTFDDVLQIRGISENGSSAGLLALVRDFSATTAVELSRSKLPTGLQGGYNKGFPSSSRFAWSDDVTSQRFGPNIVVLYEPGSSEDLALVWNLRARFLHPPRFPLAVPMTSTVENDIRYLIQSGADHHFGFDHNLALTSMSIAPDRVATLAKSVGFEAVDPWELLRPIGGYCSVSNNTVRFAGGKARIASFSPGDFQAIGGAYLGSHQGTWMKRKTVVVDAPLPPSQTMRRQVYHGDAHYLEGAITTGGRSDGFTTIRLPSGLEVISALSVDQGLRLTESAPGRAAEHLIRAAGRNLSMFASPGVVETLSELTRGRSVSIVKRRLNQYLADPETDESSDRYQTLLDRLNQGLGSPDAEELGYPTFDRMRQLLRMRRDAAQQWVSWAMDGGLILRGVEANCTRCGHKQWRPLSEAVPSLVCHACGQQIASPHGYNQINFRYRASEVLLRAMSHDVLSHVLAMRYVCGELGGRPLVFGGYPGVEFRNSDSERVTAEADVMVVLRNGEIILGECKANARGLSQEELDKLWRSADQLGARATFAATLDRAANCSEEWRVTEDSAGRPHFALTAEHLFDLGGTVGASGEDLFSWRTDYSPRFDADNQELAGADLSARIDEEFSTYVERTATDYDQHTRAPWTRGPDD</sequence>